<dbReference type="GO" id="GO:0016787">
    <property type="term" value="F:hydrolase activity"/>
    <property type="evidence" value="ECO:0007669"/>
    <property type="project" value="UniProtKB-KW"/>
</dbReference>
<evidence type="ECO:0000256" key="9">
    <source>
        <dbReference type="ARBA" id="ARBA00048968"/>
    </source>
</evidence>
<evidence type="ECO:0000313" key="12">
    <source>
        <dbReference type="EMBL" id="MCC0176296.1"/>
    </source>
</evidence>
<comment type="catalytic activity">
    <reaction evidence="9">
        <text>adenosine + phosphate = alpha-D-ribose 1-phosphate + adenine</text>
        <dbReference type="Rhea" id="RHEA:27642"/>
        <dbReference type="ChEBI" id="CHEBI:16335"/>
        <dbReference type="ChEBI" id="CHEBI:16708"/>
        <dbReference type="ChEBI" id="CHEBI:43474"/>
        <dbReference type="ChEBI" id="CHEBI:57720"/>
        <dbReference type="EC" id="2.4.2.1"/>
    </reaction>
    <physiologicalReaction direction="left-to-right" evidence="9">
        <dbReference type="Rhea" id="RHEA:27643"/>
    </physiologicalReaction>
</comment>
<dbReference type="InterPro" id="IPR011324">
    <property type="entry name" value="Cytotoxic_necrot_fac-like_cat"/>
</dbReference>
<comment type="function">
    <text evidence="2">Purine nucleoside enzyme that catalyzes the phosphorolysis of adenosine and inosine nucleosides, yielding D-ribose 1-phosphate and the respective free bases, adenine and hypoxanthine. Also catalyzes the phosphorolysis of S-methyl-5'-thioadenosine into adenine and S-methyl-5-thio-alpha-D-ribose 1-phosphate. Also has adenosine deaminase activity.</text>
</comment>
<evidence type="ECO:0000256" key="2">
    <source>
        <dbReference type="ARBA" id="ARBA00003215"/>
    </source>
</evidence>
<reference evidence="12" key="1">
    <citation type="journal article" date="2021" name="Antonie Van Leeuwenhoek">
        <title>Draft genome and description of Waterburya agarophytonicola gen. nov. sp. nov. (Pleurocapsales, Cyanobacteria): a seaweed symbiont.</title>
        <authorList>
            <person name="Bonthond G."/>
            <person name="Shalygin S."/>
            <person name="Bayer T."/>
            <person name="Weinberger F."/>
        </authorList>
    </citation>
    <scope>NUCLEOTIDE SEQUENCE</scope>
    <source>
        <strain evidence="12">KI4</strain>
    </source>
</reference>
<comment type="catalytic activity">
    <reaction evidence="1">
        <text>inosine + phosphate = alpha-D-ribose 1-phosphate + hypoxanthine</text>
        <dbReference type="Rhea" id="RHEA:27646"/>
        <dbReference type="ChEBI" id="CHEBI:17368"/>
        <dbReference type="ChEBI" id="CHEBI:17596"/>
        <dbReference type="ChEBI" id="CHEBI:43474"/>
        <dbReference type="ChEBI" id="CHEBI:57720"/>
        <dbReference type="EC" id="2.4.2.1"/>
    </reaction>
    <physiologicalReaction direction="left-to-right" evidence="1">
        <dbReference type="Rhea" id="RHEA:27647"/>
    </physiologicalReaction>
</comment>
<dbReference type="PANTHER" id="PTHR30616">
    <property type="entry name" value="UNCHARACTERIZED PROTEIN YFIH"/>
    <property type="match status" value="1"/>
</dbReference>
<dbReference type="GO" id="GO:0005507">
    <property type="term" value="F:copper ion binding"/>
    <property type="evidence" value="ECO:0007669"/>
    <property type="project" value="TreeGrafter"/>
</dbReference>
<dbReference type="InterPro" id="IPR003730">
    <property type="entry name" value="Cu_polyphenol_OxRdtase"/>
</dbReference>
<keyword evidence="5" id="KW-0479">Metal-binding</keyword>
<dbReference type="Pfam" id="PF02578">
    <property type="entry name" value="Cu-oxidase_4"/>
    <property type="match status" value="1"/>
</dbReference>
<dbReference type="Gene3D" id="3.60.140.10">
    <property type="entry name" value="CNF1/YfiH-like putative cysteine hydrolases"/>
    <property type="match status" value="1"/>
</dbReference>
<dbReference type="RefSeq" id="WP_229639337.1">
    <property type="nucleotide sequence ID" value="NZ_JADWDC010000008.1"/>
</dbReference>
<gene>
    <name evidence="12" type="primary">pgeF</name>
    <name evidence="12" type="ORF">I4641_04810</name>
</gene>
<comment type="catalytic activity">
    <reaction evidence="8">
        <text>adenosine + H2O + H(+) = inosine + NH4(+)</text>
        <dbReference type="Rhea" id="RHEA:24408"/>
        <dbReference type="ChEBI" id="CHEBI:15377"/>
        <dbReference type="ChEBI" id="CHEBI:15378"/>
        <dbReference type="ChEBI" id="CHEBI:16335"/>
        <dbReference type="ChEBI" id="CHEBI:17596"/>
        <dbReference type="ChEBI" id="CHEBI:28938"/>
        <dbReference type="EC" id="3.5.4.4"/>
    </reaction>
    <physiologicalReaction direction="left-to-right" evidence="8">
        <dbReference type="Rhea" id="RHEA:24409"/>
    </physiologicalReaction>
</comment>
<evidence type="ECO:0000256" key="7">
    <source>
        <dbReference type="ARBA" id="ARBA00022833"/>
    </source>
</evidence>
<evidence type="ECO:0000256" key="10">
    <source>
        <dbReference type="ARBA" id="ARBA00049893"/>
    </source>
</evidence>
<keyword evidence="7" id="KW-0862">Zinc</keyword>
<evidence type="ECO:0000256" key="3">
    <source>
        <dbReference type="ARBA" id="ARBA00007353"/>
    </source>
</evidence>
<protein>
    <recommendedName>
        <fullName evidence="11">Purine nucleoside phosphorylase</fullName>
    </recommendedName>
</protein>
<comment type="similarity">
    <text evidence="3 11">Belongs to the purine nucleoside phosphorylase YfiH/LACC1 family.</text>
</comment>
<proteinExistence type="inferred from homology"/>
<evidence type="ECO:0000256" key="6">
    <source>
        <dbReference type="ARBA" id="ARBA00022801"/>
    </source>
</evidence>
<evidence type="ECO:0000256" key="5">
    <source>
        <dbReference type="ARBA" id="ARBA00022723"/>
    </source>
</evidence>
<evidence type="ECO:0000256" key="1">
    <source>
        <dbReference type="ARBA" id="ARBA00000553"/>
    </source>
</evidence>
<comment type="catalytic activity">
    <reaction evidence="10">
        <text>S-methyl-5'-thioadenosine + phosphate = 5-(methylsulfanyl)-alpha-D-ribose 1-phosphate + adenine</text>
        <dbReference type="Rhea" id="RHEA:11852"/>
        <dbReference type="ChEBI" id="CHEBI:16708"/>
        <dbReference type="ChEBI" id="CHEBI:17509"/>
        <dbReference type="ChEBI" id="CHEBI:43474"/>
        <dbReference type="ChEBI" id="CHEBI:58533"/>
        <dbReference type="EC" id="2.4.2.28"/>
    </reaction>
    <physiologicalReaction direction="left-to-right" evidence="10">
        <dbReference type="Rhea" id="RHEA:11853"/>
    </physiologicalReaction>
</comment>
<dbReference type="GO" id="GO:0017061">
    <property type="term" value="F:S-methyl-5-thioadenosine phosphorylase activity"/>
    <property type="evidence" value="ECO:0007669"/>
    <property type="project" value="UniProtKB-EC"/>
</dbReference>
<evidence type="ECO:0000256" key="4">
    <source>
        <dbReference type="ARBA" id="ARBA00022679"/>
    </source>
</evidence>
<dbReference type="Proteomes" id="UP000729733">
    <property type="component" value="Unassembled WGS sequence"/>
</dbReference>
<evidence type="ECO:0000256" key="11">
    <source>
        <dbReference type="RuleBase" id="RU361274"/>
    </source>
</evidence>
<dbReference type="InterPro" id="IPR038371">
    <property type="entry name" value="Cu_polyphenol_OxRdtase_sf"/>
</dbReference>
<dbReference type="CDD" id="cd16833">
    <property type="entry name" value="YfiH"/>
    <property type="match status" value="1"/>
</dbReference>
<keyword evidence="4" id="KW-0808">Transferase</keyword>
<sequence>MNNLHGWQWQTVEGNSYLTCDLLSAWQHGFFTKVFYPSTPEDLTSILQPKTSAYRVKQVHGNIVLTSQEITTAIAKQNLDNPFPDGDGVISHISEQSVWVASADCTPILIGDRKTGGVCAIHAGWRGTSQEIVKSAIARLVEFGSERENLRIAIGPAISGKMYQVNENVAIEVGKTIISDAIDKTEGEILHELKQLPNSPLFDDELPGKVRLDVSRVNQIQLEQLNINPEHIAIARNYCTYQHDDFFFSYRRTGEKKVQWSGIITNN</sequence>
<evidence type="ECO:0000256" key="8">
    <source>
        <dbReference type="ARBA" id="ARBA00047989"/>
    </source>
</evidence>
<accession>A0A964BQJ1</accession>
<dbReference type="AlphaFoldDB" id="A0A964BQJ1"/>
<keyword evidence="13" id="KW-1185">Reference proteome</keyword>
<name>A0A964BQJ1_9CYAN</name>
<evidence type="ECO:0000313" key="13">
    <source>
        <dbReference type="Proteomes" id="UP000729733"/>
    </source>
</evidence>
<keyword evidence="6" id="KW-0378">Hydrolase</keyword>
<dbReference type="EMBL" id="JADWDC010000008">
    <property type="protein sequence ID" value="MCC0176296.1"/>
    <property type="molecule type" value="Genomic_DNA"/>
</dbReference>
<dbReference type="NCBIfam" id="TIGR00726">
    <property type="entry name" value="peptidoglycan editing factor PgeF"/>
    <property type="match status" value="1"/>
</dbReference>
<dbReference type="PANTHER" id="PTHR30616:SF2">
    <property type="entry name" value="PURINE NUCLEOSIDE PHOSPHORYLASE LACC1"/>
    <property type="match status" value="1"/>
</dbReference>
<organism evidence="12 13">
    <name type="scientific">Waterburya agarophytonicola KI4</name>
    <dbReference type="NCBI Taxonomy" id="2874699"/>
    <lineage>
        <taxon>Bacteria</taxon>
        <taxon>Bacillati</taxon>
        <taxon>Cyanobacteriota</taxon>
        <taxon>Cyanophyceae</taxon>
        <taxon>Pleurocapsales</taxon>
        <taxon>Hyellaceae</taxon>
        <taxon>Waterburya</taxon>
        <taxon>Waterburya agarophytonicola</taxon>
    </lineage>
</organism>
<dbReference type="SUPFAM" id="SSF64438">
    <property type="entry name" value="CNF1/YfiH-like putative cysteine hydrolases"/>
    <property type="match status" value="1"/>
</dbReference>
<comment type="caution">
    <text evidence="12">The sequence shown here is derived from an EMBL/GenBank/DDBJ whole genome shotgun (WGS) entry which is preliminary data.</text>
</comment>